<sequence>MRTYGVKRNDNKSQWQHIIAHNIYFHTQPNLCGVVSNFANCENEQEVVVNSIC</sequence>
<protein>
    <submittedName>
        <fullName evidence="1">Uncharacterized protein</fullName>
    </submittedName>
</protein>
<reference evidence="1 2" key="1">
    <citation type="submission" date="2021-06" db="EMBL/GenBank/DDBJ databases">
        <title>Caerostris darwini draft genome.</title>
        <authorList>
            <person name="Kono N."/>
            <person name="Arakawa K."/>
        </authorList>
    </citation>
    <scope>NUCLEOTIDE SEQUENCE [LARGE SCALE GENOMIC DNA]</scope>
</reference>
<feature type="non-terminal residue" evidence="1">
    <location>
        <position position="53"/>
    </location>
</feature>
<dbReference type="AlphaFoldDB" id="A0AAV4TRU3"/>
<evidence type="ECO:0000313" key="1">
    <source>
        <dbReference type="EMBL" id="GIY47472.1"/>
    </source>
</evidence>
<dbReference type="Proteomes" id="UP001054837">
    <property type="component" value="Unassembled WGS sequence"/>
</dbReference>
<proteinExistence type="predicted"/>
<organism evidence="1 2">
    <name type="scientific">Caerostris darwini</name>
    <dbReference type="NCBI Taxonomy" id="1538125"/>
    <lineage>
        <taxon>Eukaryota</taxon>
        <taxon>Metazoa</taxon>
        <taxon>Ecdysozoa</taxon>
        <taxon>Arthropoda</taxon>
        <taxon>Chelicerata</taxon>
        <taxon>Arachnida</taxon>
        <taxon>Araneae</taxon>
        <taxon>Araneomorphae</taxon>
        <taxon>Entelegynae</taxon>
        <taxon>Araneoidea</taxon>
        <taxon>Araneidae</taxon>
        <taxon>Caerostris</taxon>
    </lineage>
</organism>
<accession>A0AAV4TRU3</accession>
<comment type="caution">
    <text evidence="1">The sequence shown here is derived from an EMBL/GenBank/DDBJ whole genome shotgun (WGS) entry which is preliminary data.</text>
</comment>
<gene>
    <name evidence="1" type="ORF">CDAR_592931</name>
</gene>
<name>A0AAV4TRU3_9ARAC</name>
<dbReference type="EMBL" id="BPLQ01009943">
    <property type="protein sequence ID" value="GIY47472.1"/>
    <property type="molecule type" value="Genomic_DNA"/>
</dbReference>
<keyword evidence="2" id="KW-1185">Reference proteome</keyword>
<evidence type="ECO:0000313" key="2">
    <source>
        <dbReference type="Proteomes" id="UP001054837"/>
    </source>
</evidence>